<dbReference type="STRING" id="1291734.FD02_GL000965"/>
<dbReference type="PATRIC" id="fig|1291734.4.peg.991"/>
<feature type="transmembrane region" description="Helical" evidence="2">
    <location>
        <begin position="90"/>
        <end position="112"/>
    </location>
</feature>
<feature type="region of interest" description="Disordered" evidence="1">
    <location>
        <begin position="1"/>
        <end position="84"/>
    </location>
</feature>
<accession>A0A0R1JTF9</accession>
<feature type="region of interest" description="Disordered" evidence="1">
    <location>
        <begin position="119"/>
        <end position="160"/>
    </location>
</feature>
<keyword evidence="4" id="KW-1185">Reference proteome</keyword>
<protein>
    <submittedName>
        <fullName evidence="3">Uncharacterized protein</fullName>
    </submittedName>
</protein>
<feature type="compositionally biased region" description="Gly residues" evidence="1">
    <location>
        <begin position="1"/>
        <end position="11"/>
    </location>
</feature>
<feature type="compositionally biased region" description="Low complexity" evidence="1">
    <location>
        <begin position="49"/>
        <end position="68"/>
    </location>
</feature>
<dbReference type="AlphaFoldDB" id="A0A0R1JTF9"/>
<evidence type="ECO:0000256" key="2">
    <source>
        <dbReference type="SAM" id="Phobius"/>
    </source>
</evidence>
<name>A0A0R1JTF9_9LACO</name>
<keyword evidence="2" id="KW-1133">Transmembrane helix</keyword>
<comment type="caution">
    <text evidence="3">The sequence shown here is derived from an EMBL/GenBank/DDBJ whole genome shotgun (WGS) entry which is preliminary data.</text>
</comment>
<gene>
    <name evidence="3" type="ORF">FD02_GL000965</name>
</gene>
<proteinExistence type="predicted"/>
<sequence>MKKGLGLGSGHGSQLFPKTKAHQAPQHQSVKPARPAPKPQPTVTAKPQAEPTAAKPGAKPAPTAAPIAQDKPRPATQAKSKQHRYTPTQIVVMLVMWLPIVALVGLIFWFGWANHQPAAKPARTSQSAKSTPAKVTTSSAAKSAASAKRPQAKQSSAANSAQHTIAVSQLWAVGVDTTSSEASAIMGKPNSTGVATQSDGSKTVTRTWHARVTGYASTDVAVTYRADRVVMVTAVLKQATPKYASVKAVTAVREGQFVYAVFNHVGFPLRYIRLTGKTGEQVTLYYPVAAKQTYMIQLVAGRVTAVTKV</sequence>
<evidence type="ECO:0000313" key="3">
    <source>
        <dbReference type="EMBL" id="KRK74360.1"/>
    </source>
</evidence>
<keyword evidence="2" id="KW-0812">Transmembrane</keyword>
<dbReference type="Proteomes" id="UP000051804">
    <property type="component" value="Unassembled WGS sequence"/>
</dbReference>
<evidence type="ECO:0000313" key="4">
    <source>
        <dbReference type="Proteomes" id="UP000051804"/>
    </source>
</evidence>
<reference evidence="3 4" key="1">
    <citation type="journal article" date="2015" name="Genome Announc.">
        <title>Expanding the biotechnology potential of lactobacilli through comparative genomics of 213 strains and associated genera.</title>
        <authorList>
            <person name="Sun Z."/>
            <person name="Harris H.M."/>
            <person name="McCann A."/>
            <person name="Guo C."/>
            <person name="Argimon S."/>
            <person name="Zhang W."/>
            <person name="Yang X."/>
            <person name="Jeffery I.B."/>
            <person name="Cooney J.C."/>
            <person name="Kagawa T.F."/>
            <person name="Liu W."/>
            <person name="Song Y."/>
            <person name="Salvetti E."/>
            <person name="Wrobel A."/>
            <person name="Rasinkangas P."/>
            <person name="Parkhill J."/>
            <person name="Rea M.C."/>
            <person name="O'Sullivan O."/>
            <person name="Ritari J."/>
            <person name="Douillard F.P."/>
            <person name="Paul Ross R."/>
            <person name="Yang R."/>
            <person name="Briner A.E."/>
            <person name="Felis G.E."/>
            <person name="de Vos W.M."/>
            <person name="Barrangou R."/>
            <person name="Klaenhammer T.R."/>
            <person name="Caufield P.W."/>
            <person name="Cui Y."/>
            <person name="Zhang H."/>
            <person name="O'Toole P.W."/>
        </authorList>
    </citation>
    <scope>NUCLEOTIDE SEQUENCE [LARGE SCALE GENOMIC DNA]</scope>
    <source>
        <strain evidence="3 4">JCM 17158</strain>
    </source>
</reference>
<evidence type="ECO:0000256" key="1">
    <source>
        <dbReference type="SAM" id="MobiDB-lite"/>
    </source>
</evidence>
<feature type="compositionally biased region" description="Low complexity" evidence="1">
    <location>
        <begin position="127"/>
        <end position="160"/>
    </location>
</feature>
<dbReference type="EMBL" id="AZDJ01000001">
    <property type="protein sequence ID" value="KRK74360.1"/>
    <property type="molecule type" value="Genomic_DNA"/>
</dbReference>
<dbReference type="RefSeq" id="WP_056949920.1">
    <property type="nucleotide sequence ID" value="NZ_AZDJ01000001.1"/>
</dbReference>
<organism evidence="3 4">
    <name type="scientific">Lacticaseibacillus nasuensis JCM 17158</name>
    <dbReference type="NCBI Taxonomy" id="1291734"/>
    <lineage>
        <taxon>Bacteria</taxon>
        <taxon>Bacillati</taxon>
        <taxon>Bacillota</taxon>
        <taxon>Bacilli</taxon>
        <taxon>Lactobacillales</taxon>
        <taxon>Lactobacillaceae</taxon>
        <taxon>Lacticaseibacillus</taxon>
    </lineage>
</organism>
<keyword evidence="2" id="KW-0472">Membrane</keyword>